<dbReference type="Proteomes" id="UP001164459">
    <property type="component" value="Chromosome"/>
</dbReference>
<dbReference type="EMBL" id="CP114040">
    <property type="protein sequence ID" value="WAS90028.1"/>
    <property type="molecule type" value="Genomic_DNA"/>
</dbReference>
<proteinExistence type="predicted"/>
<evidence type="ECO:0008006" key="3">
    <source>
        <dbReference type="Google" id="ProtNLM"/>
    </source>
</evidence>
<keyword evidence="2" id="KW-1185">Reference proteome</keyword>
<name>A0ABY7GSU7_9BACT</name>
<accession>A0ABY7GSU7</accession>
<gene>
    <name evidence="1" type="ORF">O0S08_27860</name>
</gene>
<protein>
    <recommendedName>
        <fullName evidence="3">Secreted protein</fullName>
    </recommendedName>
</protein>
<dbReference type="RefSeq" id="WP_269032362.1">
    <property type="nucleotide sequence ID" value="NZ_CP114040.1"/>
</dbReference>
<reference evidence="1" key="1">
    <citation type="submission" date="2022-11" db="EMBL/GenBank/DDBJ databases">
        <title>Minimal conservation of predation-associated metabolite biosynthetic gene clusters underscores biosynthetic potential of Myxococcota including descriptions for ten novel species: Archangium lansinium sp. nov., Myxococcus landrumus sp. nov., Nannocystis bai.</title>
        <authorList>
            <person name="Ahearne A."/>
            <person name="Stevens C."/>
            <person name="Dowd S."/>
        </authorList>
    </citation>
    <scope>NUCLEOTIDE SEQUENCE</scope>
    <source>
        <strain evidence="1">Fl3</strain>
    </source>
</reference>
<sequence>MEHQAVTLRLFKVGAATATSCAARATAEQDPPRRNFFRQHLLLDDLALEEKALCERDGVDCELSESRAEDEIPVTRRASLAP</sequence>
<evidence type="ECO:0000313" key="1">
    <source>
        <dbReference type="EMBL" id="WAS90028.1"/>
    </source>
</evidence>
<evidence type="ECO:0000313" key="2">
    <source>
        <dbReference type="Proteomes" id="UP001164459"/>
    </source>
</evidence>
<organism evidence="1 2">
    <name type="scientific">Nannocystis punicea</name>
    <dbReference type="NCBI Taxonomy" id="2995304"/>
    <lineage>
        <taxon>Bacteria</taxon>
        <taxon>Pseudomonadati</taxon>
        <taxon>Myxococcota</taxon>
        <taxon>Polyangia</taxon>
        <taxon>Nannocystales</taxon>
        <taxon>Nannocystaceae</taxon>
        <taxon>Nannocystis</taxon>
    </lineage>
</organism>